<dbReference type="Gene3D" id="3.40.50.1360">
    <property type="match status" value="1"/>
</dbReference>
<dbReference type="NCBIfam" id="NF002557">
    <property type="entry name" value="PRK02122.1"/>
    <property type="match status" value="1"/>
</dbReference>
<dbReference type="PANTHER" id="PTHR42892:SF1">
    <property type="entry name" value="GLUCOSAMINE-6-PHOSPHATE ISOMERASE"/>
    <property type="match status" value="1"/>
</dbReference>
<protein>
    <recommendedName>
        <fullName evidence="1">Glucosamine-6-phosphate deaminase</fullName>
        <ecNumber evidence="1">3.5.99.6</ecNumber>
    </recommendedName>
</protein>
<dbReference type="InterPro" id="IPR024078">
    <property type="entry name" value="LmbE-like_dom_sf"/>
</dbReference>
<evidence type="ECO:0000259" key="2">
    <source>
        <dbReference type="Pfam" id="PF01182"/>
    </source>
</evidence>
<dbReference type="SUPFAM" id="SSF100950">
    <property type="entry name" value="NagB/RpiA/CoA transferase-like"/>
    <property type="match status" value="1"/>
</dbReference>
<keyword evidence="4" id="KW-1185">Reference proteome</keyword>
<dbReference type="CDD" id="cd01399">
    <property type="entry name" value="GlcN6P_deaminase"/>
    <property type="match status" value="1"/>
</dbReference>
<evidence type="ECO:0000256" key="1">
    <source>
        <dbReference type="NCBIfam" id="TIGR00502"/>
    </source>
</evidence>
<organism evidence="3 4">
    <name type="scientific">Aeoliella straminimaris</name>
    <dbReference type="NCBI Taxonomy" id="2954799"/>
    <lineage>
        <taxon>Bacteria</taxon>
        <taxon>Pseudomonadati</taxon>
        <taxon>Planctomycetota</taxon>
        <taxon>Planctomycetia</taxon>
        <taxon>Pirellulales</taxon>
        <taxon>Lacipirellulaceae</taxon>
        <taxon>Aeoliella</taxon>
    </lineage>
</organism>
<proteinExistence type="predicted"/>
<dbReference type="InterPro" id="IPR003737">
    <property type="entry name" value="GlcNAc_PI_deacetylase-related"/>
</dbReference>
<dbReference type="GO" id="GO:0004342">
    <property type="term" value="F:glucosamine-6-phosphate deaminase activity"/>
    <property type="evidence" value="ECO:0007669"/>
    <property type="project" value="UniProtKB-UniRule"/>
</dbReference>
<evidence type="ECO:0000313" key="3">
    <source>
        <dbReference type="EMBL" id="MCO6045473.1"/>
    </source>
</evidence>
<dbReference type="GO" id="GO:0005975">
    <property type="term" value="P:carbohydrate metabolic process"/>
    <property type="evidence" value="ECO:0007669"/>
    <property type="project" value="InterPro"/>
</dbReference>
<dbReference type="PANTHER" id="PTHR42892">
    <property type="entry name" value="GLUCOSAMINE-6-PHOSPHATE DEAMINASE-LIKE PROTEIN BT_0258-RELATED"/>
    <property type="match status" value="1"/>
</dbReference>
<dbReference type="NCBIfam" id="TIGR00502">
    <property type="entry name" value="nagB"/>
    <property type="match status" value="1"/>
</dbReference>
<dbReference type="GO" id="GO:0006046">
    <property type="term" value="P:N-acetylglucosamine catabolic process"/>
    <property type="evidence" value="ECO:0007669"/>
    <property type="project" value="UniProtKB-UniRule"/>
</dbReference>
<sequence>MSSVSDVPPSKLSESTRMLRYDNVPLDEVEHIPCRVFRHATQASQAVAQQIAALIRTREGEGRPCVLGLATGSTPVGVYNALVQMHQEEGLSFRNVVTFNLDEYYPMQPHELQSYVRFMREHLFDHVDIDPANVHIPDGTLDEASIDDYCRRYEQAIQDVGGLDLQLLGIGRTGHIGFNEPGSGRNSRTRLITLDRMTRRDAASDFFGDENVPRRAITMGVGTILDARQVVIMAFGEGKARITAEAIEGEISSMVAASFLQDHPSAQFFIDEAAAEALTRRRAPWTLGKVKWDETQTRKAVIWLAQQVKKPILKLTEEDYNEEGLQELVATRGSAYEINLQVFRYLQSTITGWPGGKPSHEKQPGDRSRALEHIFPKRVLIFSPHPDDDVISMGGTLIRLVDQGHQVHVAYQTSGNIAVFDDDAIRFAEFAAEYNRHFGIDPDRTAELDSHIDEFVKHKQPGQVDSAEVQFIKGLIRRTEARAATRSCGVPAEQLHFMDMPFYETGRVRKMPLGEEDIQITMDLLNQVQPHQIYCAGDLSDPHGTHRTCLSAVLNACNRLKDEAWYQESEVWLYRGAWQEWGPHQVEMSVPLSPQELMRKRAAIFKHESQKDKALFPGPDPREFWQRAEDRNHATAQLFDALGLAEYEAIEGFVRWKGDMDSVL</sequence>
<dbReference type="InterPro" id="IPR004547">
    <property type="entry name" value="Glucosamine6P_isomerase"/>
</dbReference>
<dbReference type="SUPFAM" id="SSF102588">
    <property type="entry name" value="LmbE-like"/>
    <property type="match status" value="1"/>
</dbReference>
<dbReference type="Gene3D" id="3.40.50.10320">
    <property type="entry name" value="LmbE-like"/>
    <property type="match status" value="1"/>
</dbReference>
<reference evidence="3" key="1">
    <citation type="submission" date="2022-06" db="EMBL/GenBank/DDBJ databases">
        <title>Aeoliella straminimaris, a novel planctomycete from sediments.</title>
        <authorList>
            <person name="Vitorino I.R."/>
            <person name="Lage O.M."/>
        </authorList>
    </citation>
    <scope>NUCLEOTIDE SEQUENCE</scope>
    <source>
        <strain evidence="3">ICT_H6.2</strain>
    </source>
</reference>
<dbReference type="InterPro" id="IPR052960">
    <property type="entry name" value="GlcN6P_deaminase-like"/>
</dbReference>
<dbReference type="InterPro" id="IPR006148">
    <property type="entry name" value="Glc/Gal-6P_isomerase"/>
</dbReference>
<dbReference type="Pfam" id="PF02585">
    <property type="entry name" value="PIG-L"/>
    <property type="match status" value="1"/>
</dbReference>
<evidence type="ECO:0000313" key="4">
    <source>
        <dbReference type="Proteomes" id="UP001155241"/>
    </source>
</evidence>
<feature type="domain" description="Glucosamine/galactosamine-6-phosphate isomerase" evidence="2">
    <location>
        <begin position="40"/>
        <end position="255"/>
    </location>
</feature>
<dbReference type="RefSeq" id="WP_252853585.1">
    <property type="nucleotide sequence ID" value="NZ_JAMXLR010000055.1"/>
</dbReference>
<comment type="caution">
    <text evidence="3">The sequence shown here is derived from an EMBL/GenBank/DDBJ whole genome shotgun (WGS) entry which is preliminary data.</text>
</comment>
<dbReference type="EMBL" id="JAMXLR010000055">
    <property type="protein sequence ID" value="MCO6045473.1"/>
    <property type="molecule type" value="Genomic_DNA"/>
</dbReference>
<accession>A0A9X2FC64</accession>
<dbReference type="AlphaFoldDB" id="A0A9X2FC64"/>
<dbReference type="Proteomes" id="UP001155241">
    <property type="component" value="Unassembled WGS sequence"/>
</dbReference>
<dbReference type="Pfam" id="PF01182">
    <property type="entry name" value="Glucosamine_iso"/>
    <property type="match status" value="1"/>
</dbReference>
<keyword evidence="3" id="KW-0378">Hydrolase</keyword>
<name>A0A9X2FC64_9BACT</name>
<dbReference type="EC" id="3.5.99.6" evidence="1"/>
<dbReference type="InterPro" id="IPR037171">
    <property type="entry name" value="NagB/RpiA_transferase-like"/>
</dbReference>
<gene>
    <name evidence="3" type="primary">nagB</name>
    <name evidence="3" type="ORF">NG895_16300</name>
</gene>